<dbReference type="NCBIfam" id="TIGR00577">
    <property type="entry name" value="fpg"/>
    <property type="match status" value="1"/>
</dbReference>
<keyword evidence="5 15" id="KW-0227">DNA damage</keyword>
<dbReference type="NCBIfam" id="NF002211">
    <property type="entry name" value="PRK01103.1"/>
    <property type="match status" value="1"/>
</dbReference>
<evidence type="ECO:0000313" key="19">
    <source>
        <dbReference type="Proteomes" id="UP000189627"/>
    </source>
</evidence>
<evidence type="ECO:0000256" key="6">
    <source>
        <dbReference type="ARBA" id="ARBA00022771"/>
    </source>
</evidence>
<dbReference type="FunFam" id="1.10.8.50:FF:000003">
    <property type="entry name" value="Formamidopyrimidine-DNA glycosylase"/>
    <property type="match status" value="1"/>
</dbReference>
<dbReference type="KEGG" id="cuh:BJN34_02340"/>
<keyword evidence="9 15" id="KW-0238">DNA-binding</keyword>
<dbReference type="SUPFAM" id="SSF81624">
    <property type="entry name" value="N-terminal domain of MutM-like DNA repair proteins"/>
    <property type="match status" value="1"/>
</dbReference>
<feature type="active site" description="Proton donor; for delta-elimination activity" evidence="15">
    <location>
        <position position="286"/>
    </location>
</feature>
<keyword evidence="12 15" id="KW-0511">Multifunctional enzyme</keyword>
<dbReference type="PANTHER" id="PTHR22993:SF9">
    <property type="entry name" value="FORMAMIDOPYRIMIDINE-DNA GLYCOSYLASE"/>
    <property type="match status" value="1"/>
</dbReference>
<keyword evidence="6 15" id="KW-0863">Zinc-finger</keyword>
<dbReference type="Gene3D" id="1.10.8.50">
    <property type="match status" value="1"/>
</dbReference>
<evidence type="ECO:0000259" key="16">
    <source>
        <dbReference type="PROSITE" id="PS51066"/>
    </source>
</evidence>
<dbReference type="InterPro" id="IPR000214">
    <property type="entry name" value="Znf_DNA_glyclase/AP_lyase"/>
</dbReference>
<dbReference type="EMBL" id="CP017757">
    <property type="protein sequence ID" value="AQV92730.1"/>
    <property type="molecule type" value="Genomic_DNA"/>
</dbReference>
<dbReference type="PROSITE" id="PS01242">
    <property type="entry name" value="ZF_FPG_1"/>
    <property type="match status" value="1"/>
</dbReference>
<dbReference type="InterPro" id="IPR015887">
    <property type="entry name" value="DNA_glyclase_Znf_dom_DNA_BS"/>
</dbReference>
<dbReference type="PROSITE" id="PS51068">
    <property type="entry name" value="FPG_CAT"/>
    <property type="match status" value="1"/>
</dbReference>
<feature type="binding site" evidence="15">
    <location>
        <position position="132"/>
    </location>
    <ligand>
        <name>DNA</name>
        <dbReference type="ChEBI" id="CHEBI:16991"/>
    </ligand>
</feature>
<dbReference type="InterPro" id="IPR035937">
    <property type="entry name" value="FPG_N"/>
</dbReference>
<keyword evidence="4 15" id="KW-0479">Metal-binding</keyword>
<gene>
    <name evidence="15" type="primary">mutM</name>
    <name evidence="15" type="synonym">fpg</name>
    <name evidence="18" type="ORF">BJN34_02340</name>
</gene>
<evidence type="ECO:0000256" key="11">
    <source>
        <dbReference type="ARBA" id="ARBA00023239"/>
    </source>
</evidence>
<dbReference type="Pfam" id="PF06827">
    <property type="entry name" value="zf-FPG_IleRS"/>
    <property type="match status" value="1"/>
</dbReference>
<comment type="subunit">
    <text evidence="3 15">Monomer.</text>
</comment>
<evidence type="ECO:0000256" key="14">
    <source>
        <dbReference type="ARBA" id="ARBA00044632"/>
    </source>
</evidence>
<dbReference type="Proteomes" id="UP000189627">
    <property type="component" value="Chromosome 1"/>
</dbReference>
<name>A0A1U9UJF3_CUPNE</name>
<feature type="active site" description="Proton donor" evidence="15">
    <location>
        <position position="3"/>
    </location>
</feature>
<evidence type="ECO:0000256" key="15">
    <source>
        <dbReference type="HAMAP-Rule" id="MF_00103"/>
    </source>
</evidence>
<evidence type="ECO:0000256" key="7">
    <source>
        <dbReference type="ARBA" id="ARBA00022801"/>
    </source>
</evidence>
<evidence type="ECO:0000256" key="12">
    <source>
        <dbReference type="ARBA" id="ARBA00023268"/>
    </source>
</evidence>
<dbReference type="SMART" id="SM00898">
    <property type="entry name" value="Fapy_DNA_glyco"/>
    <property type="match status" value="1"/>
</dbReference>
<comment type="catalytic activity">
    <reaction evidence="14 15">
        <text>2'-deoxyribonucleotide-(2'-deoxyribose 5'-phosphate)-2'-deoxyribonucleotide-DNA = a 3'-end 2'-deoxyribonucleotide-(2,3-dehydro-2,3-deoxyribose 5'-phosphate)-DNA + a 5'-end 5'-phospho-2'-deoxyribonucleoside-DNA + H(+)</text>
        <dbReference type="Rhea" id="RHEA:66592"/>
        <dbReference type="Rhea" id="RHEA-COMP:13180"/>
        <dbReference type="Rhea" id="RHEA-COMP:16897"/>
        <dbReference type="Rhea" id="RHEA-COMP:17067"/>
        <dbReference type="ChEBI" id="CHEBI:15378"/>
        <dbReference type="ChEBI" id="CHEBI:136412"/>
        <dbReference type="ChEBI" id="CHEBI:157695"/>
        <dbReference type="ChEBI" id="CHEBI:167181"/>
        <dbReference type="EC" id="4.2.99.18"/>
    </reaction>
</comment>
<comment type="function">
    <text evidence="15">Involved in base excision repair of DNA damaged by oxidation or by mutagenic agents. Acts as DNA glycosylase that recognizes and removes damaged bases. Has a preference for oxidized purines, such as 7,8-dihydro-8-oxoguanine (8-oxoG). Has AP (apurinic/apyrimidinic) lyase activity and introduces nicks in the DNA strand. Cleaves the DNA backbone by beta-delta elimination to generate a single-strand break at the site of the removed base with both 3'- and 5'-phosphates.</text>
</comment>
<feature type="binding site" evidence="15">
    <location>
        <position position="98"/>
    </location>
    <ligand>
        <name>DNA</name>
        <dbReference type="ChEBI" id="CHEBI:16991"/>
    </ligand>
</feature>
<evidence type="ECO:0000256" key="9">
    <source>
        <dbReference type="ARBA" id="ARBA00023125"/>
    </source>
</evidence>
<evidence type="ECO:0000256" key="1">
    <source>
        <dbReference type="ARBA" id="ARBA00001668"/>
    </source>
</evidence>
<protein>
    <recommendedName>
        <fullName evidence="15">Formamidopyrimidine-DNA glycosylase</fullName>
        <shortName evidence="15">Fapy-DNA glycosylase</shortName>
        <ecNumber evidence="15">3.2.2.23</ecNumber>
    </recommendedName>
    <alternativeName>
        <fullName evidence="15">DNA-(apurinic or apyrimidinic site) lyase MutM</fullName>
        <shortName evidence="15">AP lyase MutM</shortName>
        <ecNumber evidence="15">4.2.99.18</ecNumber>
    </alternativeName>
</protein>
<comment type="similarity">
    <text evidence="2 15">Belongs to the FPG family.</text>
</comment>
<evidence type="ECO:0000256" key="2">
    <source>
        <dbReference type="ARBA" id="ARBA00009409"/>
    </source>
</evidence>
<keyword evidence="11 15" id="KW-0456">Lyase</keyword>
<feature type="domain" description="Formamidopyrimidine-DNA glycosylase catalytic" evidence="17">
    <location>
        <begin position="2"/>
        <end position="135"/>
    </location>
</feature>
<proteinExistence type="inferred from homology"/>
<comment type="cofactor">
    <cofactor evidence="15">
        <name>Zn(2+)</name>
        <dbReference type="ChEBI" id="CHEBI:29105"/>
    </cofactor>
    <text evidence="15">Binds 1 zinc ion per subunit.</text>
</comment>
<evidence type="ECO:0000256" key="13">
    <source>
        <dbReference type="ARBA" id="ARBA00023295"/>
    </source>
</evidence>
<dbReference type="PANTHER" id="PTHR22993">
    <property type="entry name" value="FORMAMIDOPYRIMIDINE-DNA GLYCOSYLASE"/>
    <property type="match status" value="1"/>
</dbReference>
<dbReference type="GO" id="GO:0008270">
    <property type="term" value="F:zinc ion binding"/>
    <property type="evidence" value="ECO:0007669"/>
    <property type="project" value="UniProtKB-UniRule"/>
</dbReference>
<comment type="catalytic activity">
    <reaction evidence="1 15">
        <text>Hydrolysis of DNA containing ring-opened 7-methylguanine residues, releasing 2,6-diamino-4-hydroxy-5-(N-methyl)formamidopyrimidine.</text>
        <dbReference type="EC" id="3.2.2.23"/>
    </reaction>
</comment>
<dbReference type="InterPro" id="IPR010979">
    <property type="entry name" value="Ribosomal_uS13-like_H2TH"/>
</dbReference>
<feature type="domain" description="FPG-type" evidence="16">
    <location>
        <begin position="262"/>
        <end position="296"/>
    </location>
</feature>
<dbReference type="Gene3D" id="3.20.190.10">
    <property type="entry name" value="MutM-like, N-terminal"/>
    <property type="match status" value="1"/>
</dbReference>
<organism evidence="18 19">
    <name type="scientific">Cupriavidus necator</name>
    <name type="common">Alcaligenes eutrophus</name>
    <name type="synonym">Ralstonia eutropha</name>
    <dbReference type="NCBI Taxonomy" id="106590"/>
    <lineage>
        <taxon>Bacteria</taxon>
        <taxon>Pseudomonadati</taxon>
        <taxon>Pseudomonadota</taxon>
        <taxon>Betaproteobacteria</taxon>
        <taxon>Burkholderiales</taxon>
        <taxon>Burkholderiaceae</taxon>
        <taxon>Cupriavidus</taxon>
    </lineage>
</organism>
<evidence type="ECO:0000256" key="8">
    <source>
        <dbReference type="ARBA" id="ARBA00022833"/>
    </source>
</evidence>
<evidence type="ECO:0000256" key="4">
    <source>
        <dbReference type="ARBA" id="ARBA00022723"/>
    </source>
</evidence>
<dbReference type="RefSeq" id="WP_078195182.1">
    <property type="nucleotide sequence ID" value="NZ_CP017757.2"/>
</dbReference>
<evidence type="ECO:0000313" key="18">
    <source>
        <dbReference type="EMBL" id="AQV92730.1"/>
    </source>
</evidence>
<feature type="active site" description="Schiff-base intermediate with DNA" evidence="15">
    <location>
        <position position="2"/>
    </location>
</feature>
<dbReference type="OrthoDB" id="9800855at2"/>
<dbReference type="InterPro" id="IPR010663">
    <property type="entry name" value="Znf_FPG/IleRS"/>
</dbReference>
<keyword evidence="10 15" id="KW-0234">DNA repair</keyword>
<keyword evidence="13 15" id="KW-0326">Glycosidase</keyword>
<dbReference type="GO" id="GO:0006284">
    <property type="term" value="P:base-excision repair"/>
    <property type="evidence" value="ECO:0007669"/>
    <property type="project" value="InterPro"/>
</dbReference>
<dbReference type="EC" id="4.2.99.18" evidence="15"/>
<accession>A0A1U9UJF3</accession>
<dbReference type="PROSITE" id="PS51066">
    <property type="entry name" value="ZF_FPG_2"/>
    <property type="match status" value="1"/>
</dbReference>
<dbReference type="SUPFAM" id="SSF46946">
    <property type="entry name" value="S13-like H2TH domain"/>
    <property type="match status" value="1"/>
</dbReference>
<dbReference type="SMART" id="SM01232">
    <property type="entry name" value="H2TH"/>
    <property type="match status" value="1"/>
</dbReference>
<dbReference type="InterPro" id="IPR020629">
    <property type="entry name" value="FPG_Glyclase"/>
</dbReference>
<dbReference type="AlphaFoldDB" id="A0A1U9UJF3"/>
<evidence type="ECO:0000256" key="10">
    <source>
        <dbReference type="ARBA" id="ARBA00023204"/>
    </source>
</evidence>
<evidence type="ECO:0000256" key="3">
    <source>
        <dbReference type="ARBA" id="ARBA00011245"/>
    </source>
</evidence>
<dbReference type="Pfam" id="PF06831">
    <property type="entry name" value="H2TH"/>
    <property type="match status" value="1"/>
</dbReference>
<dbReference type="GO" id="GO:0003684">
    <property type="term" value="F:damaged DNA binding"/>
    <property type="evidence" value="ECO:0007669"/>
    <property type="project" value="InterPro"/>
</dbReference>
<dbReference type="InterPro" id="IPR015886">
    <property type="entry name" value="H2TH_FPG"/>
</dbReference>
<dbReference type="CDD" id="cd08966">
    <property type="entry name" value="EcFpg-like_N"/>
    <property type="match status" value="1"/>
</dbReference>
<evidence type="ECO:0000256" key="5">
    <source>
        <dbReference type="ARBA" id="ARBA00022763"/>
    </source>
</evidence>
<dbReference type="GO" id="GO:0140078">
    <property type="term" value="F:class I DNA-(apurinic or apyrimidinic site) endonuclease activity"/>
    <property type="evidence" value="ECO:0007669"/>
    <property type="project" value="UniProtKB-EC"/>
</dbReference>
<dbReference type="GO" id="GO:0034039">
    <property type="term" value="F:8-oxo-7,8-dihydroguanine DNA N-glycosylase activity"/>
    <property type="evidence" value="ECO:0007669"/>
    <property type="project" value="TreeGrafter"/>
</dbReference>
<dbReference type="EC" id="3.2.2.23" evidence="15"/>
<dbReference type="HAMAP" id="MF_00103">
    <property type="entry name" value="Fapy_DNA_glycosyl"/>
    <property type="match status" value="1"/>
</dbReference>
<keyword evidence="7 15" id="KW-0378">Hydrolase</keyword>
<dbReference type="SUPFAM" id="SSF57716">
    <property type="entry name" value="Glucocorticoid receptor-like (DNA-binding domain)"/>
    <property type="match status" value="1"/>
</dbReference>
<keyword evidence="8 15" id="KW-0862">Zinc</keyword>
<dbReference type="InterPro" id="IPR012319">
    <property type="entry name" value="FPG_cat"/>
</dbReference>
<dbReference type="Pfam" id="PF01149">
    <property type="entry name" value="Fapy_DNA_glyco"/>
    <property type="match status" value="1"/>
</dbReference>
<evidence type="ECO:0000259" key="17">
    <source>
        <dbReference type="PROSITE" id="PS51068"/>
    </source>
</evidence>
<feature type="active site" description="Proton donor; for beta-elimination activity" evidence="15">
    <location>
        <position position="58"/>
    </location>
</feature>
<feature type="binding site" evidence="15">
    <location>
        <position position="177"/>
    </location>
    <ligand>
        <name>DNA</name>
        <dbReference type="ChEBI" id="CHEBI:16991"/>
    </ligand>
</feature>
<reference evidence="19" key="1">
    <citation type="submission" date="2017-02" db="EMBL/GenBank/DDBJ databases">
        <title>Complete genome sequence of Cupriavidus necator strain NH9, a 3-chlorobenzoate degrader.</title>
        <authorList>
            <person name="Moriuchi R."/>
            <person name="Dohra H."/>
            <person name="Ogawa N."/>
        </authorList>
    </citation>
    <scope>NUCLEOTIDE SEQUENCE [LARGE SCALE GENOMIC DNA]</scope>
    <source>
        <strain evidence="19">NH9</strain>
    </source>
</reference>
<sequence>MPELPEVEVTRRGLLPHVVGRRIAAVTVRHRGLRWPVDPELEARLARRLVRRIERRGKYLLLECVSADAGEPAGWLLVHLGMTGTLRVLPDAPPPGAHDHLDLVLAAEPGTTPDATQQPGQGTIVLRFRDPRRFGAILWTTLPEAELASHPLLRTLGIEPFDPAFDGAWLHRHTRGRSAAIKTVLLAGGIVVGVGNIYASESLFRAGIRPTTPAGRLSRARCDRLAQAVRETLAQAIERGGSTLRDFVGSDGASGYFQLDCFVYDRAGQPCRVCATPVRQIVQGQRSTFYCPNCQH</sequence>